<name>A0A0W4ZHR5_PNEJ7</name>
<organism evidence="5 6">
    <name type="scientific">Pneumocystis jirovecii (strain RU7)</name>
    <name type="common">Human pneumocystis pneumonia agent</name>
    <dbReference type="NCBI Taxonomy" id="1408657"/>
    <lineage>
        <taxon>Eukaryota</taxon>
        <taxon>Fungi</taxon>
        <taxon>Dikarya</taxon>
        <taxon>Ascomycota</taxon>
        <taxon>Taphrinomycotina</taxon>
        <taxon>Pneumocystomycetes</taxon>
        <taxon>Pneumocystaceae</taxon>
        <taxon>Pneumocystis</taxon>
    </lineage>
</organism>
<evidence type="ECO:0000256" key="2">
    <source>
        <dbReference type="ARBA" id="ARBA00023015"/>
    </source>
</evidence>
<comment type="caution">
    <text evidence="5">The sequence shown here is derived from an EMBL/GenBank/DDBJ whole genome shotgun (WGS) entry which is preliminary data.</text>
</comment>
<keyword evidence="2" id="KW-0805">Transcription regulation</keyword>
<dbReference type="GO" id="GO:0005673">
    <property type="term" value="C:transcription factor TFIIE complex"/>
    <property type="evidence" value="ECO:0007669"/>
    <property type="project" value="EnsemblFungi"/>
</dbReference>
<dbReference type="InterPro" id="IPR039997">
    <property type="entry name" value="TFE"/>
</dbReference>
<dbReference type="InterPro" id="IPR002853">
    <property type="entry name" value="TFIIE_asu"/>
</dbReference>
<comment type="similarity">
    <text evidence="1">Belongs to the TFIIE alpha subunit family.</text>
</comment>
<evidence type="ECO:0000313" key="6">
    <source>
        <dbReference type="Proteomes" id="UP000053447"/>
    </source>
</evidence>
<proteinExistence type="inferred from homology"/>
<gene>
    <name evidence="5" type="ORF">T551_02874</name>
</gene>
<dbReference type="InterPro" id="IPR013083">
    <property type="entry name" value="Znf_RING/FYVE/PHD"/>
</dbReference>
<evidence type="ECO:0000313" key="5">
    <source>
        <dbReference type="EMBL" id="KTW27907.1"/>
    </source>
</evidence>
<dbReference type="VEuPathDB" id="FungiDB:T551_02874"/>
<dbReference type="GO" id="GO:0016251">
    <property type="term" value="F:RNA polymerase II general transcription initiation factor activity"/>
    <property type="evidence" value="ECO:0007669"/>
    <property type="project" value="EnsemblFungi"/>
</dbReference>
<dbReference type="SMART" id="SM00531">
    <property type="entry name" value="TFIIE"/>
    <property type="match status" value="1"/>
</dbReference>
<dbReference type="Pfam" id="PF02002">
    <property type="entry name" value="TFIIE_alpha"/>
    <property type="match status" value="1"/>
</dbReference>
<dbReference type="InterPro" id="IPR024550">
    <property type="entry name" value="TFIIEa/SarR/Rpc3_HTH_dom"/>
</dbReference>
<dbReference type="PANTHER" id="PTHR13097">
    <property type="entry name" value="TRANSCRIPTION INITIATION FACTOR IIE, ALPHA SUBUNIT"/>
    <property type="match status" value="1"/>
</dbReference>
<accession>A0A0W4ZHR5</accession>
<dbReference type="OrthoDB" id="361102at2759"/>
<dbReference type="Gene3D" id="3.30.40.10">
    <property type="entry name" value="Zinc/RING finger domain, C3HC4 (zinc finger)"/>
    <property type="match status" value="1"/>
</dbReference>
<dbReference type="Proteomes" id="UP000053447">
    <property type="component" value="Unassembled WGS sequence"/>
</dbReference>
<dbReference type="RefSeq" id="XP_018228678.1">
    <property type="nucleotide sequence ID" value="XM_018375137.1"/>
</dbReference>
<dbReference type="STRING" id="1408657.A0A0W4ZHR5"/>
<dbReference type="EMBL" id="LFWA01000013">
    <property type="protein sequence ID" value="KTW27907.1"/>
    <property type="molecule type" value="Genomic_DNA"/>
</dbReference>
<sequence length="386" mass="44335">MSTTELNVIHRLIRRVGSAFYEAKDRILLDALLKHSALRDDHLSIIMDMQLKEVRRICCKLKEDRMIDEDYSRTDVEGYSRPISRTYYFINYRATVDAIKWKMHKLVKTVDDRMRKDFDTKGYICPTCLRQYTSLDAVSLVSPDWMSFLCIDCGTALKDNEENLEVVDTQEQLSRLMSQMSKIISNLKEIDEIVVPDNTFTIAIANAIPPDIDSISSSEYMEPVSLNTTLPNTPHTITISEPSISIDYGSELKFRTKGTTEKKKPNSSHSDIPIWHSQSTVINDFNCTNIFKNISSEGFLEFGSADDSRTVESIKEKPEAIENAVAKYYEKLRAQKDIEIKSEIEDLDEDAFENDFEDVNVLEISDFSNDYLEQKFQKNTNGINND</sequence>
<dbReference type="AlphaFoldDB" id="A0A0W4ZHR5"/>
<feature type="domain" description="HTH TFE/IIEalpha-type" evidence="4">
    <location>
        <begin position="9"/>
        <end position="100"/>
    </location>
</feature>
<keyword evidence="3" id="KW-0804">Transcription</keyword>
<protein>
    <recommendedName>
        <fullName evidence="4">HTH TFE/IIEalpha-type domain-containing protein</fullName>
    </recommendedName>
</protein>
<evidence type="ECO:0000256" key="3">
    <source>
        <dbReference type="ARBA" id="ARBA00023163"/>
    </source>
</evidence>
<dbReference type="GO" id="GO:0006367">
    <property type="term" value="P:transcription initiation at RNA polymerase II promoter"/>
    <property type="evidence" value="ECO:0007669"/>
    <property type="project" value="EnsemblFungi"/>
</dbReference>
<reference evidence="6" key="1">
    <citation type="journal article" date="2016" name="Nat. Commun.">
        <title>Genome analysis of three Pneumocystis species reveals adaptation mechanisms to life exclusively in mammalian hosts.</title>
        <authorList>
            <person name="Ma L."/>
            <person name="Chen Z."/>
            <person name="Huang D.W."/>
            <person name="Kutty G."/>
            <person name="Ishihara M."/>
            <person name="Wang H."/>
            <person name="Abouelleil A."/>
            <person name="Bishop L."/>
            <person name="Davey E."/>
            <person name="Deng R."/>
            <person name="Deng X."/>
            <person name="Fan L."/>
            <person name="Fantoni G."/>
            <person name="Fitzgerald M."/>
            <person name="Gogineni E."/>
            <person name="Goldberg J.M."/>
            <person name="Handley G."/>
            <person name="Hu X."/>
            <person name="Huber C."/>
            <person name="Jiao X."/>
            <person name="Jones K."/>
            <person name="Levin J.Z."/>
            <person name="Liu Y."/>
            <person name="Macdonald P."/>
            <person name="Melnikov A."/>
            <person name="Raley C."/>
            <person name="Sassi M."/>
            <person name="Sherman B.T."/>
            <person name="Song X."/>
            <person name="Sykes S."/>
            <person name="Tran B."/>
            <person name="Walsh L."/>
            <person name="Xia Y."/>
            <person name="Yang J."/>
            <person name="Young S."/>
            <person name="Zeng Q."/>
            <person name="Zheng X."/>
            <person name="Stephens R."/>
            <person name="Nusbaum C."/>
            <person name="Birren B.W."/>
            <person name="Azadi P."/>
            <person name="Lempicki R.A."/>
            <person name="Cuomo C.A."/>
            <person name="Kovacs J.A."/>
        </authorList>
    </citation>
    <scope>NUCLEOTIDE SEQUENCE [LARGE SCALE GENOMIC DNA]</scope>
    <source>
        <strain evidence="6">RU7</strain>
    </source>
</reference>
<dbReference type="GeneID" id="28941392"/>
<evidence type="ECO:0000259" key="4">
    <source>
        <dbReference type="PROSITE" id="PS51344"/>
    </source>
</evidence>
<dbReference type="eggNOG" id="KOG2593">
    <property type="taxonomic scope" value="Eukaryota"/>
</dbReference>
<dbReference type="PANTHER" id="PTHR13097:SF7">
    <property type="entry name" value="GENERAL TRANSCRIPTION FACTOR IIE SUBUNIT 1"/>
    <property type="match status" value="1"/>
</dbReference>
<keyword evidence="6" id="KW-1185">Reference proteome</keyword>
<dbReference type="InterPro" id="IPR017919">
    <property type="entry name" value="TFIIE/TFIIEa_HTH"/>
</dbReference>
<dbReference type="PROSITE" id="PS51344">
    <property type="entry name" value="HTH_TFE_IIE"/>
    <property type="match status" value="1"/>
</dbReference>
<dbReference type="SUPFAM" id="SSF57783">
    <property type="entry name" value="Zinc beta-ribbon"/>
    <property type="match status" value="1"/>
</dbReference>
<evidence type="ECO:0000256" key="1">
    <source>
        <dbReference type="ARBA" id="ARBA00008947"/>
    </source>
</evidence>